<feature type="domain" description="Histidine kinase" evidence="13">
    <location>
        <begin position="282"/>
        <end position="504"/>
    </location>
</feature>
<evidence type="ECO:0000256" key="11">
    <source>
        <dbReference type="PROSITE-ProRule" id="PRU00169"/>
    </source>
</evidence>
<comment type="caution">
    <text evidence="16">The sequence shown here is derived from an EMBL/GenBank/DDBJ whole genome shotgun (WGS) entry which is preliminary data.</text>
</comment>
<dbReference type="InterPro" id="IPR011006">
    <property type="entry name" value="CheY-like_superfamily"/>
</dbReference>
<dbReference type="SMART" id="SM00388">
    <property type="entry name" value="HisKA"/>
    <property type="match status" value="1"/>
</dbReference>
<dbReference type="InterPro" id="IPR003594">
    <property type="entry name" value="HATPase_dom"/>
</dbReference>
<evidence type="ECO:0000259" key="14">
    <source>
        <dbReference type="PROSITE" id="PS50110"/>
    </source>
</evidence>
<dbReference type="Gene3D" id="3.40.50.2300">
    <property type="match status" value="1"/>
</dbReference>
<dbReference type="InterPro" id="IPR004358">
    <property type="entry name" value="Sig_transdc_His_kin-like_C"/>
</dbReference>
<keyword evidence="5 11" id="KW-0597">Phosphoprotein</keyword>
<accession>A0ABP9QZA3</accession>
<keyword evidence="7 12" id="KW-1133">Transmembrane helix</keyword>
<protein>
    <recommendedName>
        <fullName evidence="3">histidine kinase</fullName>
        <ecNumber evidence="3">2.7.13.3</ecNumber>
    </recommendedName>
</protein>
<evidence type="ECO:0000256" key="10">
    <source>
        <dbReference type="PROSITE-ProRule" id="PRU00110"/>
    </source>
</evidence>
<dbReference type="InterPro" id="IPR036890">
    <property type="entry name" value="HATPase_C_sf"/>
</dbReference>
<sequence>MPGTVATLWYANAAGTMFMLAHPTRIWPAVLGVALGGNLAANLAVGDSLLVSLSFLPGNGIEILLAATLLNRLGGCCEAYKNPAALLRLFCIGGLIPTLVGATLGAATLAWHGYATFQHAWPKWFEGALIGTVSILPLGFFILRQGSSAVITTVTDPTAFAMMLGAAGIALVGSSALPYPFISIAIPLAFLAVRSGFLITALATFLASLCIGTLIAQGWLSPLGMDASWTHVHFYLGLLLSLVPALLLAASIEGGRDLVRDLDSARQRAELAFETKSRFLANMSHEIRTPLSATMGILDLLNANPPETRRQQLVTQLRTATQNLRTVVDDILDYSRAEAGQLQLENTPFSPHALCNDLRDVQLARMSAENGPSLAVKLDNAIPPLLLGDAFRLRQVLMNLLDNAVKFTPTGHIELALRLKRRNGDHVDLEFSVTDTGIGIPTAQQQQIFEAFTQADPSIRRRFGGTGLGLSICQRIVSQMGGKIELDSQEGQGSRFDFTLRLPIATQSDPQSDGAAAPRRRLGGIRTLLVEDNDLGGSVLTALLQQEGAAVRLAENGLHAISLLEDPENTFDLVLMDLHMPILDGLEATRRIRSIGRLATIPIVAMTADVLPESREKCLSAGMNGHLGKPLDMDQLCQTIAALQASGSLALARPPAEAARATDLDLPDTLRRLGNNAALFLRTAKRFSNEYASLTSQLAAWRESNQIALIENALHNLRGNAATLGMAQLAAHAQSLRQRSHSLKSTDIESLTTTLSDALRQLTAAVQQLETVPCGASNT</sequence>
<dbReference type="Pfam" id="PF05231">
    <property type="entry name" value="MASE1"/>
    <property type="match status" value="1"/>
</dbReference>
<dbReference type="SUPFAM" id="SSF52172">
    <property type="entry name" value="CheY-like"/>
    <property type="match status" value="1"/>
</dbReference>
<evidence type="ECO:0000259" key="13">
    <source>
        <dbReference type="PROSITE" id="PS50109"/>
    </source>
</evidence>
<dbReference type="PANTHER" id="PTHR45339:SF5">
    <property type="entry name" value="HISTIDINE KINASE"/>
    <property type="match status" value="1"/>
</dbReference>
<reference evidence="17" key="1">
    <citation type="journal article" date="2019" name="Int. J. Syst. Evol. Microbiol.">
        <title>The Global Catalogue of Microorganisms (GCM) 10K type strain sequencing project: providing services to taxonomists for standard genome sequencing and annotation.</title>
        <authorList>
            <consortium name="The Broad Institute Genomics Platform"/>
            <consortium name="The Broad Institute Genome Sequencing Center for Infectious Disease"/>
            <person name="Wu L."/>
            <person name="Ma J."/>
        </authorList>
    </citation>
    <scope>NUCLEOTIDE SEQUENCE [LARGE SCALE GENOMIC DNA]</scope>
    <source>
        <strain evidence="17">JCM 18715</strain>
    </source>
</reference>
<dbReference type="SUPFAM" id="SSF55874">
    <property type="entry name" value="ATPase domain of HSP90 chaperone/DNA topoisomerase II/histidine kinase"/>
    <property type="match status" value="1"/>
</dbReference>
<evidence type="ECO:0000256" key="5">
    <source>
        <dbReference type="ARBA" id="ARBA00022553"/>
    </source>
</evidence>
<dbReference type="InterPro" id="IPR008207">
    <property type="entry name" value="Sig_transdc_His_kin_Hpt_dom"/>
</dbReference>
<evidence type="ECO:0000256" key="9">
    <source>
        <dbReference type="ARBA" id="ARBA00023136"/>
    </source>
</evidence>
<dbReference type="SUPFAM" id="SSF47384">
    <property type="entry name" value="Homodimeric domain of signal transducing histidine kinase"/>
    <property type="match status" value="1"/>
</dbReference>
<dbReference type="CDD" id="cd17546">
    <property type="entry name" value="REC_hyHK_CKI1_RcsC-like"/>
    <property type="match status" value="1"/>
</dbReference>
<dbReference type="CDD" id="cd16922">
    <property type="entry name" value="HATPase_EvgS-ArcB-TorS-like"/>
    <property type="match status" value="1"/>
</dbReference>
<evidence type="ECO:0000256" key="3">
    <source>
        <dbReference type="ARBA" id="ARBA00012438"/>
    </source>
</evidence>
<dbReference type="Pfam" id="PF02518">
    <property type="entry name" value="HATPase_c"/>
    <property type="match status" value="1"/>
</dbReference>
<evidence type="ECO:0000256" key="4">
    <source>
        <dbReference type="ARBA" id="ARBA00022475"/>
    </source>
</evidence>
<dbReference type="SUPFAM" id="SSF47226">
    <property type="entry name" value="Histidine-containing phosphotransfer domain, HPT domain"/>
    <property type="match status" value="1"/>
</dbReference>
<evidence type="ECO:0000256" key="8">
    <source>
        <dbReference type="ARBA" id="ARBA00023012"/>
    </source>
</evidence>
<dbReference type="Gene3D" id="1.20.120.160">
    <property type="entry name" value="HPT domain"/>
    <property type="match status" value="1"/>
</dbReference>
<feature type="transmembrane region" description="Helical" evidence="12">
    <location>
        <begin position="124"/>
        <end position="143"/>
    </location>
</feature>
<keyword evidence="6 12" id="KW-0812">Transmembrane</keyword>
<dbReference type="InterPro" id="IPR007895">
    <property type="entry name" value="MASE1"/>
</dbReference>
<evidence type="ECO:0000256" key="2">
    <source>
        <dbReference type="ARBA" id="ARBA00004651"/>
    </source>
</evidence>
<feature type="modified residue" description="4-aspartylphosphate" evidence="11">
    <location>
        <position position="577"/>
    </location>
</feature>
<feature type="transmembrane region" description="Helical" evidence="12">
    <location>
        <begin position="232"/>
        <end position="252"/>
    </location>
</feature>
<comment type="subcellular location">
    <subcellularLocation>
        <location evidence="2">Cell membrane</location>
        <topology evidence="2">Multi-pass membrane protein</topology>
    </subcellularLocation>
</comment>
<evidence type="ECO:0000256" key="6">
    <source>
        <dbReference type="ARBA" id="ARBA00022692"/>
    </source>
</evidence>
<dbReference type="Pfam" id="PF00512">
    <property type="entry name" value="HisKA"/>
    <property type="match status" value="1"/>
</dbReference>
<dbReference type="PRINTS" id="PR00344">
    <property type="entry name" value="BCTRLSENSOR"/>
</dbReference>
<evidence type="ECO:0000256" key="1">
    <source>
        <dbReference type="ARBA" id="ARBA00000085"/>
    </source>
</evidence>
<dbReference type="PROSITE" id="PS50894">
    <property type="entry name" value="HPT"/>
    <property type="match status" value="1"/>
</dbReference>
<feature type="modified residue" description="Phosphohistidine" evidence="10">
    <location>
        <position position="715"/>
    </location>
</feature>
<feature type="transmembrane region" description="Helical" evidence="12">
    <location>
        <begin position="200"/>
        <end position="220"/>
    </location>
</feature>
<name>A0ABP9QZA3_9RHOO</name>
<dbReference type="InterPro" id="IPR003661">
    <property type="entry name" value="HisK_dim/P_dom"/>
</dbReference>
<feature type="transmembrane region" description="Helical" evidence="12">
    <location>
        <begin position="85"/>
        <end position="112"/>
    </location>
</feature>
<feature type="transmembrane region" description="Helical" evidence="12">
    <location>
        <begin position="51"/>
        <end position="73"/>
    </location>
</feature>
<dbReference type="RefSeq" id="WP_345534003.1">
    <property type="nucleotide sequence ID" value="NZ_BAABLD010000015.1"/>
</dbReference>
<keyword evidence="9 12" id="KW-0472">Membrane</keyword>
<feature type="domain" description="Response regulatory" evidence="14">
    <location>
        <begin position="526"/>
        <end position="644"/>
    </location>
</feature>
<evidence type="ECO:0000313" key="16">
    <source>
        <dbReference type="EMBL" id="GAA5169446.1"/>
    </source>
</evidence>
<evidence type="ECO:0000256" key="12">
    <source>
        <dbReference type="SAM" id="Phobius"/>
    </source>
</evidence>
<dbReference type="InterPro" id="IPR005467">
    <property type="entry name" value="His_kinase_dom"/>
</dbReference>
<proteinExistence type="predicted"/>
<evidence type="ECO:0000259" key="15">
    <source>
        <dbReference type="PROSITE" id="PS50894"/>
    </source>
</evidence>
<dbReference type="InterPro" id="IPR036641">
    <property type="entry name" value="HPT_dom_sf"/>
</dbReference>
<dbReference type="Gene3D" id="1.10.287.130">
    <property type="match status" value="1"/>
</dbReference>
<dbReference type="SMART" id="SM00387">
    <property type="entry name" value="HATPase_c"/>
    <property type="match status" value="1"/>
</dbReference>
<organism evidence="16 17">
    <name type="scientific">Viridibacterium curvum</name>
    <dbReference type="NCBI Taxonomy" id="1101404"/>
    <lineage>
        <taxon>Bacteria</taxon>
        <taxon>Pseudomonadati</taxon>
        <taxon>Pseudomonadota</taxon>
        <taxon>Betaproteobacteria</taxon>
        <taxon>Rhodocyclales</taxon>
        <taxon>Rhodocyclaceae</taxon>
        <taxon>Viridibacterium</taxon>
    </lineage>
</organism>
<comment type="catalytic activity">
    <reaction evidence="1">
        <text>ATP + protein L-histidine = ADP + protein N-phospho-L-histidine.</text>
        <dbReference type="EC" id="2.7.13.3"/>
    </reaction>
</comment>
<dbReference type="InterPro" id="IPR001789">
    <property type="entry name" value="Sig_transdc_resp-reg_receiver"/>
</dbReference>
<dbReference type="Pfam" id="PF00072">
    <property type="entry name" value="Response_reg"/>
    <property type="match status" value="1"/>
</dbReference>
<dbReference type="InterPro" id="IPR036097">
    <property type="entry name" value="HisK_dim/P_sf"/>
</dbReference>
<feature type="domain" description="HPt" evidence="15">
    <location>
        <begin position="676"/>
        <end position="769"/>
    </location>
</feature>
<dbReference type="EC" id="2.7.13.3" evidence="3"/>
<keyword evidence="17" id="KW-1185">Reference proteome</keyword>
<keyword evidence="4" id="KW-1003">Cell membrane</keyword>
<dbReference type="Proteomes" id="UP001500547">
    <property type="component" value="Unassembled WGS sequence"/>
</dbReference>
<gene>
    <name evidence="16" type="ORF">GCM10025770_30900</name>
</gene>
<dbReference type="SMART" id="SM00448">
    <property type="entry name" value="REC"/>
    <property type="match status" value="1"/>
</dbReference>
<dbReference type="Gene3D" id="3.30.565.10">
    <property type="entry name" value="Histidine kinase-like ATPase, C-terminal domain"/>
    <property type="match status" value="1"/>
</dbReference>
<evidence type="ECO:0000313" key="17">
    <source>
        <dbReference type="Proteomes" id="UP001500547"/>
    </source>
</evidence>
<dbReference type="EMBL" id="BAABLD010000015">
    <property type="protein sequence ID" value="GAA5169446.1"/>
    <property type="molecule type" value="Genomic_DNA"/>
</dbReference>
<evidence type="ECO:0000256" key="7">
    <source>
        <dbReference type="ARBA" id="ARBA00022989"/>
    </source>
</evidence>
<keyword evidence="8" id="KW-0902">Two-component regulatory system</keyword>
<dbReference type="PANTHER" id="PTHR45339">
    <property type="entry name" value="HYBRID SIGNAL TRANSDUCTION HISTIDINE KINASE J"/>
    <property type="match status" value="1"/>
</dbReference>
<dbReference type="PROSITE" id="PS50110">
    <property type="entry name" value="RESPONSE_REGULATORY"/>
    <property type="match status" value="1"/>
</dbReference>
<dbReference type="CDD" id="cd00082">
    <property type="entry name" value="HisKA"/>
    <property type="match status" value="1"/>
</dbReference>
<dbReference type="PROSITE" id="PS50109">
    <property type="entry name" value="HIS_KIN"/>
    <property type="match status" value="1"/>
</dbReference>